<keyword evidence="2" id="KW-1133">Transmembrane helix</keyword>
<keyword evidence="2" id="KW-0472">Membrane</keyword>
<feature type="transmembrane region" description="Helical" evidence="2">
    <location>
        <begin position="93"/>
        <end position="116"/>
    </location>
</feature>
<name>A0ABX8QSP4_9ACTN</name>
<protein>
    <submittedName>
        <fullName evidence="3">DUF4407 domain-containing protein</fullName>
    </submittedName>
</protein>
<feature type="transmembrane region" description="Helical" evidence="2">
    <location>
        <begin position="317"/>
        <end position="339"/>
    </location>
</feature>
<keyword evidence="2" id="KW-0812">Transmembrane</keyword>
<feature type="region of interest" description="Disordered" evidence="1">
    <location>
        <begin position="386"/>
        <end position="510"/>
    </location>
</feature>
<proteinExistence type="predicted"/>
<feature type="compositionally biased region" description="Basic and acidic residues" evidence="1">
    <location>
        <begin position="434"/>
        <end position="443"/>
    </location>
</feature>
<dbReference type="RefSeq" id="WP_231334353.1">
    <property type="nucleotide sequence ID" value="NZ_CP059572.1"/>
</dbReference>
<evidence type="ECO:0000313" key="3">
    <source>
        <dbReference type="EMBL" id="QXJ21214.1"/>
    </source>
</evidence>
<evidence type="ECO:0000256" key="2">
    <source>
        <dbReference type="SAM" id="Phobius"/>
    </source>
</evidence>
<feature type="transmembrane region" description="Helical" evidence="2">
    <location>
        <begin position="29"/>
        <end position="48"/>
    </location>
</feature>
<gene>
    <name evidence="3" type="ORF">AGRA3207_002046</name>
</gene>
<dbReference type="EMBL" id="CP059572">
    <property type="protein sequence ID" value="QXJ21214.1"/>
    <property type="molecule type" value="Genomic_DNA"/>
</dbReference>
<dbReference type="Proteomes" id="UP001049518">
    <property type="component" value="Chromosome"/>
</dbReference>
<accession>A0ABX8QSP4</accession>
<feature type="compositionally biased region" description="Basic and acidic residues" evidence="1">
    <location>
        <begin position="487"/>
        <end position="510"/>
    </location>
</feature>
<dbReference type="Pfam" id="PF14362">
    <property type="entry name" value="DUF4407"/>
    <property type="match status" value="1"/>
</dbReference>
<feature type="transmembrane region" description="Helical" evidence="2">
    <location>
        <begin position="55"/>
        <end position="73"/>
    </location>
</feature>
<organism evidence="3 4">
    <name type="scientific">Actinomadura graeca</name>
    <dbReference type="NCBI Taxonomy" id="2750812"/>
    <lineage>
        <taxon>Bacteria</taxon>
        <taxon>Bacillati</taxon>
        <taxon>Actinomycetota</taxon>
        <taxon>Actinomycetes</taxon>
        <taxon>Streptosporangiales</taxon>
        <taxon>Thermomonosporaceae</taxon>
        <taxon>Actinomadura</taxon>
    </lineage>
</organism>
<evidence type="ECO:0000313" key="4">
    <source>
        <dbReference type="Proteomes" id="UP001049518"/>
    </source>
</evidence>
<keyword evidence="4" id="KW-1185">Reference proteome</keyword>
<evidence type="ECO:0000256" key="1">
    <source>
        <dbReference type="SAM" id="MobiDB-lite"/>
    </source>
</evidence>
<reference evidence="3" key="1">
    <citation type="submission" date="2020-07" db="EMBL/GenBank/DDBJ databases">
        <authorList>
            <person name="Tarantini F.S."/>
            <person name="Hong K.W."/>
            <person name="Chan K.G."/>
        </authorList>
    </citation>
    <scope>NUCLEOTIDE SEQUENCE</scope>
    <source>
        <strain evidence="3">32-07</strain>
    </source>
</reference>
<dbReference type="InterPro" id="IPR025519">
    <property type="entry name" value="DUF4407"/>
</dbReference>
<sequence length="510" mass="55255">MKNVLVWLSGARAEVLELSPGDKPKYVGVGSAILITGSIAGVAMAFALQSAVQVMTPLAVAFGLAWALGIIMLDRWLVSSIQRGSKRQNLLTAVPRLALAVLFGLVISTPIVLRIFEPEIAAEIARIHQADADSFQERQKNGDLGKEIAALTAQRGGLEKIIASGGDAPRNPGDDPVIIGLQSQLKQAQAGSEAAYKKLQCQLYGPCKPKGRGPLAEAAQKAYDSAQRQVASINGQIEDRKRRLASNDDKSRAQRVADAKTALPGVRKRLDEQIARQEALQKTFTAKQQSSNGLLIRIKALDQLAAQDGSMRTAHRALILLFTVIEILPVLVKLLMLFLPESTYDKLSKVQEKEDLARAKLLIRTSSGTADAKIDDAIREIWGIPAEPEKEGTPAKGTGILDDDDDPGREWNAGLPHETGSPHRWDAEQLMNMPDDHVYGHGDEDQDFGDVLPPAAPGREDGNADLPRSPAAGGPRSSRTRSPMPEPRQERATSRLDTEDGTDRLLEFDN</sequence>